<feature type="compositionally biased region" description="Pro residues" evidence="1">
    <location>
        <begin position="476"/>
        <end position="485"/>
    </location>
</feature>
<dbReference type="AlphaFoldDB" id="A0A2U3DRR7"/>
<feature type="compositionally biased region" description="Low complexity" evidence="1">
    <location>
        <begin position="14"/>
        <end position="27"/>
    </location>
</feature>
<reference evidence="2 3" key="1">
    <citation type="journal article" date="2016" name="Front. Microbiol.">
        <title>Genome and transcriptome sequences reveal the specific parasitism of the nematophagous Purpureocillium lilacinum 36-1.</title>
        <authorList>
            <person name="Xie J."/>
            <person name="Li S."/>
            <person name="Mo C."/>
            <person name="Xiao X."/>
            <person name="Peng D."/>
            <person name="Wang G."/>
            <person name="Xiao Y."/>
        </authorList>
    </citation>
    <scope>NUCLEOTIDE SEQUENCE [LARGE SCALE GENOMIC DNA]</scope>
    <source>
        <strain evidence="2 3">36-1</strain>
    </source>
</reference>
<evidence type="ECO:0000313" key="2">
    <source>
        <dbReference type="EMBL" id="PWI64939.1"/>
    </source>
</evidence>
<dbReference type="Proteomes" id="UP000245956">
    <property type="component" value="Unassembled WGS sequence"/>
</dbReference>
<name>A0A2U3DRR7_PURLI</name>
<gene>
    <name evidence="2" type="ORF">PCL_08390</name>
</gene>
<organism evidence="2 3">
    <name type="scientific">Purpureocillium lilacinum</name>
    <name type="common">Paecilomyces lilacinus</name>
    <dbReference type="NCBI Taxonomy" id="33203"/>
    <lineage>
        <taxon>Eukaryota</taxon>
        <taxon>Fungi</taxon>
        <taxon>Dikarya</taxon>
        <taxon>Ascomycota</taxon>
        <taxon>Pezizomycotina</taxon>
        <taxon>Sordariomycetes</taxon>
        <taxon>Hypocreomycetidae</taxon>
        <taxon>Hypocreales</taxon>
        <taxon>Ophiocordycipitaceae</taxon>
        <taxon>Purpureocillium</taxon>
    </lineage>
</organism>
<proteinExistence type="predicted"/>
<dbReference type="EMBL" id="LCWV01000041">
    <property type="protein sequence ID" value="PWI64939.1"/>
    <property type="molecule type" value="Genomic_DNA"/>
</dbReference>
<feature type="region of interest" description="Disordered" evidence="1">
    <location>
        <begin position="470"/>
        <end position="502"/>
    </location>
</feature>
<feature type="region of interest" description="Disordered" evidence="1">
    <location>
        <begin position="1"/>
        <end position="27"/>
    </location>
</feature>
<evidence type="ECO:0000313" key="3">
    <source>
        <dbReference type="Proteomes" id="UP000245956"/>
    </source>
</evidence>
<accession>A0A2U3DRR7</accession>
<protein>
    <submittedName>
        <fullName evidence="2">Uncharacterized protein</fullName>
    </submittedName>
</protein>
<sequence length="587" mass="64398">MPLRNMESSRIKTASSSPPLALDSDLLGPRLAGKRPTKVLVGYRKASSEHDSRDRHAVYGTLWKNDFFRFRLVREHRSGHTVIGNFPSKGKAGHSWVSRRAIIFEPHIAHLNPRELKEYCRIRQYQMDKGETHLNRRLQEQKAVLHAQFRAGTANSMDGVTMKCGGSTVTAKGETTVALQTPMAGNVPEPALVEGPQSNASTMPLSQLQQLRSSHRPPAQILSPILAPAPFAAQRPPGSNLAVTPMALPPRQASRQTLDLVQRRNDDSRLHSSIAPDVSRRARTQEVASSEAYVSATLPRAAIASHRASVHEPLVDRQAERLGRSDSTSPRFAWSSRPATLPAWRQQAPGEALVLPQRDYGAHLPDRAQVPDPELIHGQWSEMRSLQRSLPYGTPTQFVGSAQSDVSSSLWPQQPGMRMQRLGNTLAAAPPTPQTRTNPPEMPTIPMAGLYRDPQRANLRPLAPAPILAHQTEPHSPAPKTPPVRPGASVGNGRRARGQPELRVPVRASQPLPLFFSLQRASGLLDEAPQSTSVESMTEIEKNHNGITYTRTATGPLQGMLSSPGSIVFIDREEFVEHSVLLKPSSI</sequence>
<comment type="caution">
    <text evidence="2">The sequence shown here is derived from an EMBL/GenBank/DDBJ whole genome shotgun (WGS) entry which is preliminary data.</text>
</comment>
<feature type="compositionally biased region" description="Polar residues" evidence="1">
    <location>
        <begin position="1"/>
        <end position="13"/>
    </location>
</feature>
<evidence type="ECO:0000256" key="1">
    <source>
        <dbReference type="SAM" id="MobiDB-lite"/>
    </source>
</evidence>